<feature type="compositionally biased region" description="Basic residues" evidence="1">
    <location>
        <begin position="51"/>
        <end position="63"/>
    </location>
</feature>
<name>A0A176S3C4_9GAMM</name>
<keyword evidence="3" id="KW-1185">Reference proteome</keyword>
<accession>A0A176S3C4</accession>
<dbReference type="EMBL" id="LUTY01000959">
    <property type="protein sequence ID" value="OAD22416.1"/>
    <property type="molecule type" value="Genomic_DNA"/>
</dbReference>
<sequence length="63" mass="7008">MVGNVFCPPTLPRYTRLLTSSSKKDKQVIQDGVTMFDSGNPLTDPIPPKSLAHRIKSVRIKRA</sequence>
<reference evidence="2 3" key="1">
    <citation type="submission" date="2016-05" db="EMBL/GenBank/DDBJ databases">
        <title>Single-cell genome of chain-forming Candidatus Thiomargarita nelsonii and comparison to other large sulfur-oxidizing bacteria.</title>
        <authorList>
            <person name="Winkel M."/>
            <person name="Salman V."/>
            <person name="Woyke T."/>
            <person name="Schulz-Vogt H."/>
            <person name="Richter M."/>
            <person name="Flood B."/>
            <person name="Bailey J."/>
            <person name="Amann R."/>
            <person name="Mussmann M."/>
        </authorList>
    </citation>
    <scope>NUCLEOTIDE SEQUENCE [LARGE SCALE GENOMIC DNA]</scope>
    <source>
        <strain evidence="2 3">THI036</strain>
    </source>
</reference>
<organism evidence="2 3">
    <name type="scientific">Candidatus Thiomargarita nelsonii</name>
    <dbReference type="NCBI Taxonomy" id="1003181"/>
    <lineage>
        <taxon>Bacteria</taxon>
        <taxon>Pseudomonadati</taxon>
        <taxon>Pseudomonadota</taxon>
        <taxon>Gammaproteobacteria</taxon>
        <taxon>Thiotrichales</taxon>
        <taxon>Thiotrichaceae</taxon>
        <taxon>Thiomargarita</taxon>
    </lineage>
</organism>
<evidence type="ECO:0000256" key="1">
    <source>
        <dbReference type="SAM" id="MobiDB-lite"/>
    </source>
</evidence>
<gene>
    <name evidence="2" type="ORF">THIOM_001783</name>
</gene>
<dbReference type="Proteomes" id="UP000076962">
    <property type="component" value="Unassembled WGS sequence"/>
</dbReference>
<feature type="region of interest" description="Disordered" evidence="1">
    <location>
        <begin position="39"/>
        <end position="63"/>
    </location>
</feature>
<protein>
    <submittedName>
        <fullName evidence="2">Uncharacterized protein</fullName>
    </submittedName>
</protein>
<comment type="caution">
    <text evidence="2">The sequence shown here is derived from an EMBL/GenBank/DDBJ whole genome shotgun (WGS) entry which is preliminary data.</text>
</comment>
<dbReference type="AlphaFoldDB" id="A0A176S3C4"/>
<evidence type="ECO:0000313" key="2">
    <source>
        <dbReference type="EMBL" id="OAD22416.1"/>
    </source>
</evidence>
<evidence type="ECO:0000313" key="3">
    <source>
        <dbReference type="Proteomes" id="UP000076962"/>
    </source>
</evidence>
<proteinExistence type="predicted"/>